<accession>A0ACC0CJC3</accession>
<evidence type="ECO:0000313" key="2">
    <source>
        <dbReference type="Proteomes" id="UP001497680"/>
    </source>
</evidence>
<sequence length="143" mass="15857">MTHNHANYQDRLAFIQRLLVDQLGLSGKDLEQAEVTPIQYDPECPFKYNNFVCRLKLPVPVTSDTDGGKGRQLKQPGCVPIPSGTKEFILRLNNPDAKGLQLFSRSEPERPRPGVRSASFSRTLGSSVTRATSGSPKRNTCSR</sequence>
<name>A0ACC0CJC3_9PEZI</name>
<dbReference type="Proteomes" id="UP001497680">
    <property type="component" value="Unassembled WGS sequence"/>
</dbReference>
<evidence type="ECO:0000313" key="1">
    <source>
        <dbReference type="EMBL" id="KAI6080533.1"/>
    </source>
</evidence>
<proteinExistence type="predicted"/>
<gene>
    <name evidence="1" type="ORF">F4821DRAFT_55182</name>
</gene>
<protein>
    <submittedName>
        <fullName evidence="1">Uncharacterized protein</fullName>
    </submittedName>
</protein>
<comment type="caution">
    <text evidence="1">The sequence shown here is derived from an EMBL/GenBank/DDBJ whole genome shotgun (WGS) entry which is preliminary data.</text>
</comment>
<organism evidence="1 2">
    <name type="scientific">Hypoxylon rubiginosum</name>
    <dbReference type="NCBI Taxonomy" id="110542"/>
    <lineage>
        <taxon>Eukaryota</taxon>
        <taxon>Fungi</taxon>
        <taxon>Dikarya</taxon>
        <taxon>Ascomycota</taxon>
        <taxon>Pezizomycotina</taxon>
        <taxon>Sordariomycetes</taxon>
        <taxon>Xylariomycetidae</taxon>
        <taxon>Xylariales</taxon>
        <taxon>Hypoxylaceae</taxon>
        <taxon>Hypoxylon</taxon>
    </lineage>
</organism>
<reference evidence="1 2" key="1">
    <citation type="journal article" date="2022" name="New Phytol.">
        <title>Ecological generalism drives hyperdiversity of secondary metabolite gene clusters in xylarialean endophytes.</title>
        <authorList>
            <person name="Franco M.E.E."/>
            <person name="Wisecaver J.H."/>
            <person name="Arnold A.E."/>
            <person name="Ju Y.M."/>
            <person name="Slot J.C."/>
            <person name="Ahrendt S."/>
            <person name="Moore L.P."/>
            <person name="Eastman K.E."/>
            <person name="Scott K."/>
            <person name="Konkel Z."/>
            <person name="Mondo S.J."/>
            <person name="Kuo A."/>
            <person name="Hayes R.D."/>
            <person name="Haridas S."/>
            <person name="Andreopoulos B."/>
            <person name="Riley R."/>
            <person name="LaButti K."/>
            <person name="Pangilinan J."/>
            <person name="Lipzen A."/>
            <person name="Amirebrahimi M."/>
            <person name="Yan J."/>
            <person name="Adam C."/>
            <person name="Keymanesh K."/>
            <person name="Ng V."/>
            <person name="Louie K."/>
            <person name="Northen T."/>
            <person name="Drula E."/>
            <person name="Henrissat B."/>
            <person name="Hsieh H.M."/>
            <person name="Youens-Clark K."/>
            <person name="Lutzoni F."/>
            <person name="Miadlikowska J."/>
            <person name="Eastwood D.C."/>
            <person name="Hamelin R.C."/>
            <person name="Grigoriev I.V."/>
            <person name="U'Ren J.M."/>
        </authorList>
    </citation>
    <scope>NUCLEOTIDE SEQUENCE [LARGE SCALE GENOMIC DNA]</scope>
    <source>
        <strain evidence="1 2">ER1909</strain>
    </source>
</reference>
<keyword evidence="2" id="KW-1185">Reference proteome</keyword>
<dbReference type="EMBL" id="MU394437">
    <property type="protein sequence ID" value="KAI6080533.1"/>
    <property type="molecule type" value="Genomic_DNA"/>
</dbReference>